<name>A0A4C1TKP4_EUMVA</name>
<dbReference type="OrthoDB" id="10515827at2759"/>
<protein>
    <submittedName>
        <fullName evidence="1">Uncharacterized protein</fullName>
    </submittedName>
</protein>
<dbReference type="AlphaFoldDB" id="A0A4C1TKP4"/>
<comment type="caution">
    <text evidence="1">The sequence shown here is derived from an EMBL/GenBank/DDBJ whole genome shotgun (WGS) entry which is preliminary data.</text>
</comment>
<keyword evidence="2" id="KW-1185">Reference proteome</keyword>
<proteinExistence type="predicted"/>
<sequence>MNHELEALKIPRGRPKKPWKDCIEEALRNMGKKTSWRREAKNRAKWKKTVEEAKTPQRVVVPREAEDNNEFRMEMWSIFNMV</sequence>
<gene>
    <name evidence="1" type="ORF">EVAR_9586_1</name>
</gene>
<dbReference type="EMBL" id="BGZK01000066">
    <property type="protein sequence ID" value="GBP14675.1"/>
    <property type="molecule type" value="Genomic_DNA"/>
</dbReference>
<evidence type="ECO:0000313" key="1">
    <source>
        <dbReference type="EMBL" id="GBP14675.1"/>
    </source>
</evidence>
<reference evidence="1 2" key="1">
    <citation type="journal article" date="2019" name="Commun. Biol.">
        <title>The bagworm genome reveals a unique fibroin gene that provides high tensile strength.</title>
        <authorList>
            <person name="Kono N."/>
            <person name="Nakamura H."/>
            <person name="Ohtoshi R."/>
            <person name="Tomita M."/>
            <person name="Numata K."/>
            <person name="Arakawa K."/>
        </authorList>
    </citation>
    <scope>NUCLEOTIDE SEQUENCE [LARGE SCALE GENOMIC DNA]</scope>
</reference>
<accession>A0A4C1TKP4</accession>
<dbReference type="Proteomes" id="UP000299102">
    <property type="component" value="Unassembled WGS sequence"/>
</dbReference>
<evidence type="ECO:0000313" key="2">
    <source>
        <dbReference type="Proteomes" id="UP000299102"/>
    </source>
</evidence>
<organism evidence="1 2">
    <name type="scientific">Eumeta variegata</name>
    <name type="common">Bagworm moth</name>
    <name type="synonym">Eumeta japonica</name>
    <dbReference type="NCBI Taxonomy" id="151549"/>
    <lineage>
        <taxon>Eukaryota</taxon>
        <taxon>Metazoa</taxon>
        <taxon>Ecdysozoa</taxon>
        <taxon>Arthropoda</taxon>
        <taxon>Hexapoda</taxon>
        <taxon>Insecta</taxon>
        <taxon>Pterygota</taxon>
        <taxon>Neoptera</taxon>
        <taxon>Endopterygota</taxon>
        <taxon>Lepidoptera</taxon>
        <taxon>Glossata</taxon>
        <taxon>Ditrysia</taxon>
        <taxon>Tineoidea</taxon>
        <taxon>Psychidae</taxon>
        <taxon>Oiketicinae</taxon>
        <taxon>Eumeta</taxon>
    </lineage>
</organism>